<dbReference type="RefSeq" id="WP_260215270.1">
    <property type="nucleotide sequence ID" value="NZ_JAJAGO010000001.1"/>
</dbReference>
<organism evidence="1 2">
    <name type="scientific">Streptomyces gossypii</name>
    <dbReference type="NCBI Taxonomy" id="2883101"/>
    <lineage>
        <taxon>Bacteria</taxon>
        <taxon>Bacillati</taxon>
        <taxon>Actinomycetota</taxon>
        <taxon>Actinomycetes</taxon>
        <taxon>Kitasatosporales</taxon>
        <taxon>Streptomycetaceae</taxon>
        <taxon>Streptomyces</taxon>
    </lineage>
</organism>
<evidence type="ECO:0000313" key="1">
    <source>
        <dbReference type="EMBL" id="MCT2588365.1"/>
    </source>
</evidence>
<gene>
    <name evidence="1" type="ORF">LHJ74_00105</name>
</gene>
<dbReference type="Proteomes" id="UP001156389">
    <property type="component" value="Unassembled WGS sequence"/>
</dbReference>
<keyword evidence="2" id="KW-1185">Reference proteome</keyword>
<comment type="caution">
    <text evidence="1">The sequence shown here is derived from an EMBL/GenBank/DDBJ whole genome shotgun (WGS) entry which is preliminary data.</text>
</comment>
<reference evidence="1 2" key="1">
    <citation type="submission" date="2021-10" db="EMBL/GenBank/DDBJ databases">
        <title>Streptomyces gossypii sp. nov., isolated from soil collected from cotton field.</title>
        <authorList>
            <person name="Ge X."/>
            <person name="Chen X."/>
            <person name="Liu W."/>
        </authorList>
    </citation>
    <scope>NUCLEOTIDE SEQUENCE [LARGE SCALE GENOMIC DNA]</scope>
    <source>
        <strain evidence="1 2">N2-109</strain>
    </source>
</reference>
<accession>A0ABT2JKH0</accession>
<dbReference type="EMBL" id="JAJAGO010000001">
    <property type="protein sequence ID" value="MCT2588365.1"/>
    <property type="molecule type" value="Genomic_DNA"/>
</dbReference>
<name>A0ABT2JKH0_9ACTN</name>
<sequence>MSRSSVAAFRADCWRRQNATDFAHTDGQYRAGYAAARTWLARLPAQPPRLEATEPAASPAGPTPFSLQETEALRLFLARLTVSSPSVQHTVARVRGAQAGFLTRSVLLNVPDDLTSRAGPGFTTVPLTPRVVHTITVRLPNPLRAAAIAALLCTGTDKSLLSMTQIASVGDSGTTVAIDRDSRINIGEPPGPRHVYAIPPRARPLLHAAVDFRRRTPRTADNHGLFANCFGTTPRLEALITDAGLPIPALANPHSGDDWHTGARCWHLHTTTPPAPDVLPRPVELRP</sequence>
<protein>
    <submittedName>
        <fullName evidence="1">Uncharacterized protein</fullName>
    </submittedName>
</protein>
<evidence type="ECO:0000313" key="2">
    <source>
        <dbReference type="Proteomes" id="UP001156389"/>
    </source>
</evidence>
<proteinExistence type="predicted"/>